<evidence type="ECO:0000313" key="1">
    <source>
        <dbReference type="EMBL" id="CAI2382967.1"/>
    </source>
</evidence>
<comment type="caution">
    <text evidence="1">The sequence shown here is derived from an EMBL/GenBank/DDBJ whole genome shotgun (WGS) entry which is preliminary data.</text>
</comment>
<reference evidence="1" key="1">
    <citation type="submission" date="2023-07" db="EMBL/GenBank/DDBJ databases">
        <authorList>
            <consortium name="AG Swart"/>
            <person name="Singh M."/>
            <person name="Singh A."/>
            <person name="Seah K."/>
            <person name="Emmerich C."/>
        </authorList>
    </citation>
    <scope>NUCLEOTIDE SEQUENCE</scope>
    <source>
        <strain evidence="1">DP1</strain>
    </source>
</reference>
<proteinExistence type="predicted"/>
<sequence length="441" mass="49957">MGAGCCHKNSIHIKYKETTRKEIILSPQKPYPKPCESVEYQELVKIFAYNCIKNRGHLDINQKSFLLVWNPSYAILCMLDTIFDYLDIDDLQKMTRVSKLFCFTATLERNYEKFEQAVEAPIKITKEDEEIDKMVTECLNGLARQRAHSLPNSSMQDSYANPELKPKNKVKKVSIFKGTSQKNKFLLDTILEGSEYASSQGDEWNVEDTRTLENALNQTNIPNTRNNKPSQKLSSNTIGSHCIGMGSFNDTYGSRLSIVSREINCKSPIPQCGRKSPLIANGGEIVHTLNSLSKKRQTITSYLEKDRKQLVNALTNSALSISASPDCDNGNKTRLKRTKTVTSNYQDAYNTTQNNLVKIGYQEIAKGFGNGKSQFNPVFIEKIHSDRRLTVNPGKKMDKSLIKIVPRIANAFQEGEFFSIKESEHESVDYNMSVDNEAKWI</sequence>
<name>A0AAD1Y4V3_EUPCR</name>
<organism evidence="1 2">
    <name type="scientific">Euplotes crassus</name>
    <dbReference type="NCBI Taxonomy" id="5936"/>
    <lineage>
        <taxon>Eukaryota</taxon>
        <taxon>Sar</taxon>
        <taxon>Alveolata</taxon>
        <taxon>Ciliophora</taxon>
        <taxon>Intramacronucleata</taxon>
        <taxon>Spirotrichea</taxon>
        <taxon>Hypotrichia</taxon>
        <taxon>Euplotida</taxon>
        <taxon>Euplotidae</taxon>
        <taxon>Moneuplotes</taxon>
    </lineage>
</organism>
<evidence type="ECO:0000313" key="2">
    <source>
        <dbReference type="Proteomes" id="UP001295684"/>
    </source>
</evidence>
<dbReference type="EMBL" id="CAMPGE010025186">
    <property type="protein sequence ID" value="CAI2382967.1"/>
    <property type="molecule type" value="Genomic_DNA"/>
</dbReference>
<accession>A0AAD1Y4V3</accession>
<dbReference type="Proteomes" id="UP001295684">
    <property type="component" value="Unassembled WGS sequence"/>
</dbReference>
<keyword evidence="2" id="KW-1185">Reference proteome</keyword>
<gene>
    <name evidence="1" type="ORF">ECRASSUSDP1_LOCUS24458</name>
</gene>
<protein>
    <submittedName>
        <fullName evidence="1">Uncharacterized protein</fullName>
    </submittedName>
</protein>
<dbReference type="AlphaFoldDB" id="A0AAD1Y4V3"/>